<dbReference type="AlphaFoldDB" id="A0A2A9CYM6"/>
<comment type="caution">
    <text evidence="1">The sequence shown here is derived from an EMBL/GenBank/DDBJ whole genome shotgun (WGS) entry which is preliminary data.</text>
</comment>
<keyword evidence="2" id="KW-1185">Reference proteome</keyword>
<dbReference type="OrthoDB" id="3268233at2"/>
<keyword evidence="1" id="KW-0378">Hydrolase</keyword>
<name>A0A2A9CYM6_9MICO</name>
<keyword evidence="1" id="KW-0547">Nucleotide-binding</keyword>
<evidence type="ECO:0000313" key="2">
    <source>
        <dbReference type="Proteomes" id="UP000224915"/>
    </source>
</evidence>
<accession>A0A2A9CYM6</accession>
<dbReference type="RefSeq" id="WP_098468653.1">
    <property type="nucleotide sequence ID" value="NZ_PDJD01000001.1"/>
</dbReference>
<dbReference type="Gene3D" id="2.40.50.140">
    <property type="entry name" value="Nucleic acid-binding proteins"/>
    <property type="match status" value="1"/>
</dbReference>
<dbReference type="EMBL" id="PDJD01000001">
    <property type="protein sequence ID" value="PFG19548.1"/>
    <property type="molecule type" value="Genomic_DNA"/>
</dbReference>
<keyword evidence="1" id="KW-0067">ATP-binding</keyword>
<reference evidence="1 2" key="1">
    <citation type="submission" date="2017-10" db="EMBL/GenBank/DDBJ databases">
        <title>Sequencing the genomes of 1000 actinobacteria strains.</title>
        <authorList>
            <person name="Klenk H.-P."/>
        </authorList>
    </citation>
    <scope>NUCLEOTIDE SEQUENCE [LARGE SCALE GENOMIC DNA]</scope>
    <source>
        <strain evidence="1 2">DSM 21801</strain>
    </source>
</reference>
<dbReference type="GO" id="GO:0004386">
    <property type="term" value="F:helicase activity"/>
    <property type="evidence" value="ECO:0007669"/>
    <property type="project" value="UniProtKB-KW"/>
</dbReference>
<dbReference type="Proteomes" id="UP000224915">
    <property type="component" value="Unassembled WGS sequence"/>
</dbReference>
<dbReference type="CDD" id="cd04488">
    <property type="entry name" value="RecG_wedge_OBF"/>
    <property type="match status" value="1"/>
</dbReference>
<keyword evidence="1" id="KW-0347">Helicase</keyword>
<protein>
    <submittedName>
        <fullName evidence="1">ATP-dependent DNA helicase RecG</fullName>
    </submittedName>
</protein>
<proteinExistence type="predicted"/>
<dbReference type="InterPro" id="IPR012340">
    <property type="entry name" value="NA-bd_OB-fold"/>
</dbReference>
<gene>
    <name evidence="1" type="ORF">ATL40_1112</name>
</gene>
<evidence type="ECO:0000313" key="1">
    <source>
        <dbReference type="EMBL" id="PFG19548.1"/>
    </source>
</evidence>
<sequence>MGAPPGATERTRGFLASHEELRAADLRRWVAGLGVRTIAAIQPRERVEVAGTVRSVTYAPSGSIEPLRAELYDGTGSVELRWTGRHEVHGICPGRRLIASGMVAAPEPTASRCVLNNPRYTLLPGEHEQTGEIRR</sequence>
<organism evidence="1 2">
    <name type="scientific">Serinibacter salmoneus</name>
    <dbReference type="NCBI Taxonomy" id="556530"/>
    <lineage>
        <taxon>Bacteria</taxon>
        <taxon>Bacillati</taxon>
        <taxon>Actinomycetota</taxon>
        <taxon>Actinomycetes</taxon>
        <taxon>Micrococcales</taxon>
        <taxon>Beutenbergiaceae</taxon>
        <taxon>Serinibacter</taxon>
    </lineage>
</organism>
<dbReference type="SUPFAM" id="SSF50249">
    <property type="entry name" value="Nucleic acid-binding proteins"/>
    <property type="match status" value="1"/>
</dbReference>